<evidence type="ECO:0000313" key="2">
    <source>
        <dbReference type="EMBL" id="SMD14776.1"/>
    </source>
</evidence>
<sequence length="174" mass="19582">MGAWGARPPKIMTEDPVRAFRGHRSPDDVDPRGGHYNTRRLVSKLEALLKKLPTASAPPRSPRRGRRPGTAKQLDTVQLQKLIKGYLAGATVYQLGAEFGIDRRTVSQILHRHNVPMRRRGLTPEQIDDAVRLYESGWSLARIGERMAVDPTTVHNRLRERGVRTRGPLGRDQA</sequence>
<feature type="region of interest" description="Disordered" evidence="1">
    <location>
        <begin position="51"/>
        <end position="72"/>
    </location>
</feature>
<protein>
    <submittedName>
        <fullName evidence="2">Uncharacterized protein</fullName>
    </submittedName>
</protein>
<dbReference type="Gene3D" id="1.10.10.60">
    <property type="entry name" value="Homeodomain-like"/>
    <property type="match status" value="2"/>
</dbReference>
<dbReference type="AlphaFoldDB" id="A0A1Y5XVY6"/>
<proteinExistence type="predicted"/>
<keyword evidence="3" id="KW-1185">Reference proteome</keyword>
<evidence type="ECO:0000313" key="3">
    <source>
        <dbReference type="Proteomes" id="UP000192674"/>
    </source>
</evidence>
<name>A0A1Y5XVY6_KIBAR</name>
<gene>
    <name evidence="2" type="ORF">SAMN05661093_05119</name>
</gene>
<evidence type="ECO:0000256" key="1">
    <source>
        <dbReference type="SAM" id="MobiDB-lite"/>
    </source>
</evidence>
<organism evidence="2 3">
    <name type="scientific">Kibdelosporangium aridum</name>
    <dbReference type="NCBI Taxonomy" id="2030"/>
    <lineage>
        <taxon>Bacteria</taxon>
        <taxon>Bacillati</taxon>
        <taxon>Actinomycetota</taxon>
        <taxon>Actinomycetes</taxon>
        <taxon>Pseudonocardiales</taxon>
        <taxon>Pseudonocardiaceae</taxon>
        <taxon>Kibdelosporangium</taxon>
    </lineage>
</organism>
<reference evidence="2 3" key="1">
    <citation type="submission" date="2017-04" db="EMBL/GenBank/DDBJ databases">
        <authorList>
            <person name="Afonso C.L."/>
            <person name="Miller P.J."/>
            <person name="Scott M.A."/>
            <person name="Spackman E."/>
            <person name="Goraichik I."/>
            <person name="Dimitrov K.M."/>
            <person name="Suarez D.L."/>
            <person name="Swayne D.E."/>
        </authorList>
    </citation>
    <scope>NUCLEOTIDE SEQUENCE [LARGE SCALE GENOMIC DNA]</scope>
    <source>
        <strain evidence="2 3">DSM 43828</strain>
    </source>
</reference>
<dbReference type="InterPro" id="IPR009057">
    <property type="entry name" value="Homeodomain-like_sf"/>
</dbReference>
<dbReference type="SUPFAM" id="SSF46689">
    <property type="entry name" value="Homeodomain-like"/>
    <property type="match status" value="1"/>
</dbReference>
<dbReference type="Proteomes" id="UP000192674">
    <property type="component" value="Unassembled WGS sequence"/>
</dbReference>
<dbReference type="EMBL" id="FWXV01000004">
    <property type="protein sequence ID" value="SMD14776.1"/>
    <property type="molecule type" value="Genomic_DNA"/>
</dbReference>
<accession>A0A1Y5XVY6</accession>